<comment type="caution">
    <text evidence="2">The sequence shown here is derived from an EMBL/GenBank/DDBJ whole genome shotgun (WGS) entry which is preliminary data.</text>
</comment>
<proteinExistence type="predicted"/>
<dbReference type="Proteomes" id="UP001254848">
    <property type="component" value="Unassembled WGS sequence"/>
</dbReference>
<feature type="region of interest" description="Disordered" evidence="1">
    <location>
        <begin position="33"/>
        <end position="55"/>
    </location>
</feature>
<accession>A0ABU3NZ70</accession>
<evidence type="ECO:0000313" key="2">
    <source>
        <dbReference type="EMBL" id="MDT8902098.1"/>
    </source>
</evidence>
<protein>
    <submittedName>
        <fullName evidence="2">Uncharacterized protein</fullName>
    </submittedName>
</protein>
<keyword evidence="3" id="KW-1185">Reference proteome</keyword>
<name>A0ABU3NZ70_9FIRM</name>
<organism evidence="2 3">
    <name type="scientific">Anaeroselena agilis</name>
    <dbReference type="NCBI Taxonomy" id="3063788"/>
    <lineage>
        <taxon>Bacteria</taxon>
        <taxon>Bacillati</taxon>
        <taxon>Bacillota</taxon>
        <taxon>Negativicutes</taxon>
        <taxon>Acetonemataceae</taxon>
        <taxon>Anaeroselena</taxon>
    </lineage>
</organism>
<feature type="compositionally biased region" description="Polar residues" evidence="1">
    <location>
        <begin position="45"/>
        <end position="55"/>
    </location>
</feature>
<sequence length="55" mass="6663">MMEKWNEVKTQTLRPEEIEALLAKEFGEKVNPVNHEELAKKHRSQQLNNERTFRR</sequence>
<evidence type="ECO:0000313" key="3">
    <source>
        <dbReference type="Proteomes" id="UP001254848"/>
    </source>
</evidence>
<evidence type="ECO:0000256" key="1">
    <source>
        <dbReference type="SAM" id="MobiDB-lite"/>
    </source>
</evidence>
<reference evidence="2 3" key="1">
    <citation type="submission" date="2023-07" db="EMBL/GenBank/DDBJ databases">
        <title>The novel representative of Negativicutes class, Anaeroselena agilis gen. nov. sp. nov.</title>
        <authorList>
            <person name="Prokofeva M.I."/>
            <person name="Elcheninov A.G."/>
            <person name="Klyukina A."/>
            <person name="Kublanov I.V."/>
            <person name="Frolov E.N."/>
            <person name="Podosokorskaya O.A."/>
        </authorList>
    </citation>
    <scope>NUCLEOTIDE SEQUENCE [LARGE SCALE GENOMIC DNA]</scope>
    <source>
        <strain evidence="2 3">4137-cl</strain>
    </source>
</reference>
<dbReference type="EMBL" id="JAUOZS010000001">
    <property type="protein sequence ID" value="MDT8902098.1"/>
    <property type="molecule type" value="Genomic_DNA"/>
</dbReference>
<dbReference type="RefSeq" id="WP_413780587.1">
    <property type="nucleotide sequence ID" value="NZ_JAUOZS010000001.1"/>
</dbReference>
<gene>
    <name evidence="2" type="ORF">Q4T40_12655</name>
</gene>